<evidence type="ECO:0000256" key="4">
    <source>
        <dbReference type="ARBA" id="ARBA00022617"/>
    </source>
</evidence>
<evidence type="ECO:0000256" key="11">
    <source>
        <dbReference type="SAM" id="SignalP"/>
    </source>
</evidence>
<feature type="signal peptide" evidence="11">
    <location>
        <begin position="1"/>
        <end position="28"/>
    </location>
</feature>
<keyword evidence="4" id="KW-0349">Heme</keyword>
<keyword evidence="9" id="KW-0408">Iron</keyword>
<evidence type="ECO:0000256" key="2">
    <source>
        <dbReference type="ARBA" id="ARBA00009288"/>
    </source>
</evidence>
<evidence type="ECO:0000256" key="8">
    <source>
        <dbReference type="ARBA" id="ARBA00023002"/>
    </source>
</evidence>
<sequence>MSKAKASWAKPLIMAGAVILTVSCAACAPKVVGDSAGDAADAAVTGAFVQTKDASWEKWRSEYPLEVDSFFDGMDEVEAWDGKVHSHAMLYANVPVSAADPQTNGTACIACKSTTGTKLYEEMGLDSFSQPWDEYEDSIDWWDCGLCHVDATPGGELHYNGMAATAFGGTLLDSIDQKQAVCGQCHNYYGAVYTRGGLMKKMQSGEVDYNSVDPYRYGTDPESLMKAALEDGYEMNVDPETGIATFQANHPEIEIFQGSVMQEEGLACIDCHMPTKTSEDGQPYTSHNASSSPLENEEALEFCLTCHTEQGVESTDEMKQFVKDAQQSVADLEAQFTEKQTQLHGLIKDATAAAEESDALNEARDLYTRGTWYVRYADGGGDFKGQKVAHNPYGEREYVQQAIDMMDQGIALLS</sequence>
<evidence type="ECO:0000313" key="13">
    <source>
        <dbReference type="Proteomes" id="UP000269591"/>
    </source>
</evidence>
<evidence type="ECO:0000256" key="10">
    <source>
        <dbReference type="ARBA" id="ARBA00049131"/>
    </source>
</evidence>
<dbReference type="PANTHER" id="PTHR30633">
    <property type="entry name" value="CYTOCHROME C-552 RESPIRATORY NITRITE REDUCTASE"/>
    <property type="match status" value="1"/>
</dbReference>
<evidence type="ECO:0000256" key="3">
    <source>
        <dbReference type="ARBA" id="ARBA00011887"/>
    </source>
</evidence>
<dbReference type="InterPro" id="IPR036280">
    <property type="entry name" value="Multihaem_cyt_sf"/>
</dbReference>
<keyword evidence="7" id="KW-0106">Calcium</keyword>
<comment type="catalytic activity">
    <reaction evidence="10">
        <text>6 Fe(III)-[cytochrome c] + NH4(+) + 2 H2O = 6 Fe(II)-[cytochrome c] + nitrite + 8 H(+)</text>
        <dbReference type="Rhea" id="RHEA:13089"/>
        <dbReference type="Rhea" id="RHEA-COMP:10350"/>
        <dbReference type="Rhea" id="RHEA-COMP:14399"/>
        <dbReference type="ChEBI" id="CHEBI:15377"/>
        <dbReference type="ChEBI" id="CHEBI:15378"/>
        <dbReference type="ChEBI" id="CHEBI:16301"/>
        <dbReference type="ChEBI" id="CHEBI:28938"/>
        <dbReference type="ChEBI" id="CHEBI:29033"/>
        <dbReference type="ChEBI" id="CHEBI:29034"/>
        <dbReference type="EC" id="1.7.2.2"/>
    </reaction>
</comment>
<dbReference type="SUPFAM" id="SSF48695">
    <property type="entry name" value="Multiheme cytochromes"/>
    <property type="match status" value="1"/>
</dbReference>
<feature type="chain" id="PRO_5038905033" description="nitrite reductase (cytochrome; ammonia-forming)" evidence="11">
    <location>
        <begin position="29"/>
        <end position="414"/>
    </location>
</feature>
<protein>
    <recommendedName>
        <fullName evidence="3">nitrite reductase (cytochrome; ammonia-forming)</fullName>
        <ecNumber evidence="3">1.7.2.2</ecNumber>
    </recommendedName>
</protein>
<dbReference type="GO" id="GO:0030288">
    <property type="term" value="C:outer membrane-bounded periplasmic space"/>
    <property type="evidence" value="ECO:0007669"/>
    <property type="project" value="TreeGrafter"/>
</dbReference>
<evidence type="ECO:0000256" key="7">
    <source>
        <dbReference type="ARBA" id="ARBA00022837"/>
    </source>
</evidence>
<dbReference type="GO" id="GO:0020037">
    <property type="term" value="F:heme binding"/>
    <property type="evidence" value="ECO:0007669"/>
    <property type="project" value="TreeGrafter"/>
</dbReference>
<dbReference type="Gene3D" id="1.20.140.10">
    <property type="entry name" value="Butyryl-CoA Dehydrogenase, subunit A, domain 3"/>
    <property type="match status" value="1"/>
</dbReference>
<dbReference type="Pfam" id="PF02335">
    <property type="entry name" value="Cytochrom_C552"/>
    <property type="match status" value="1"/>
</dbReference>
<accession>A0A3N0ATV9</accession>
<evidence type="ECO:0000256" key="9">
    <source>
        <dbReference type="ARBA" id="ARBA00023004"/>
    </source>
</evidence>
<dbReference type="RefSeq" id="WP_123209520.1">
    <property type="nucleotide sequence ID" value="NZ_JBHTHO010000024.1"/>
</dbReference>
<dbReference type="PROSITE" id="PS51257">
    <property type="entry name" value="PROKAR_LIPOPROTEIN"/>
    <property type="match status" value="1"/>
</dbReference>
<dbReference type="Gene3D" id="1.10.1130.10">
    <property type="entry name" value="Flavocytochrome C3, Chain A"/>
    <property type="match status" value="1"/>
</dbReference>
<name>A0A3N0ATV9_9ACTN</name>
<comment type="subcellular location">
    <subcellularLocation>
        <location evidence="1">Cell envelope</location>
    </subcellularLocation>
</comment>
<evidence type="ECO:0000313" key="12">
    <source>
        <dbReference type="EMBL" id="RNL38040.1"/>
    </source>
</evidence>
<dbReference type="EMBL" id="QIBX01000020">
    <property type="protein sequence ID" value="RNL38040.1"/>
    <property type="molecule type" value="Genomic_DNA"/>
</dbReference>
<evidence type="ECO:0000256" key="1">
    <source>
        <dbReference type="ARBA" id="ARBA00004196"/>
    </source>
</evidence>
<reference evidence="13" key="1">
    <citation type="submission" date="2018-05" db="EMBL/GenBank/DDBJ databases">
        <title>Genome Sequencing of selected type strains of the family Eggerthellaceae.</title>
        <authorList>
            <person name="Danylec N."/>
            <person name="Stoll D.A."/>
            <person name="Doetsch A."/>
            <person name="Huch M."/>
        </authorList>
    </citation>
    <scope>NUCLEOTIDE SEQUENCE [LARGE SCALE GENOMIC DNA]</scope>
    <source>
        <strain evidence="13">DSM 24851</strain>
    </source>
</reference>
<organism evidence="12 13">
    <name type="scientific">Slackia equolifaciens</name>
    <dbReference type="NCBI Taxonomy" id="498718"/>
    <lineage>
        <taxon>Bacteria</taxon>
        <taxon>Bacillati</taxon>
        <taxon>Actinomycetota</taxon>
        <taxon>Coriobacteriia</taxon>
        <taxon>Eggerthellales</taxon>
        <taxon>Eggerthellaceae</taxon>
        <taxon>Slackia</taxon>
    </lineage>
</organism>
<dbReference type="EC" id="1.7.2.2" evidence="3"/>
<dbReference type="GO" id="GO:0019645">
    <property type="term" value="P:anaerobic electron transport chain"/>
    <property type="evidence" value="ECO:0007669"/>
    <property type="project" value="TreeGrafter"/>
</dbReference>
<dbReference type="GO" id="GO:0046872">
    <property type="term" value="F:metal ion binding"/>
    <property type="evidence" value="ECO:0007669"/>
    <property type="project" value="UniProtKB-KW"/>
</dbReference>
<keyword evidence="6 11" id="KW-0732">Signal</keyword>
<dbReference type="OrthoDB" id="3171720at2"/>
<keyword evidence="8" id="KW-0560">Oxidoreductase</keyword>
<keyword evidence="13" id="KW-1185">Reference proteome</keyword>
<comment type="caution">
    <text evidence="12">The sequence shown here is derived from an EMBL/GenBank/DDBJ whole genome shotgun (WGS) entry which is preliminary data.</text>
</comment>
<proteinExistence type="inferred from homology"/>
<evidence type="ECO:0000256" key="5">
    <source>
        <dbReference type="ARBA" id="ARBA00022723"/>
    </source>
</evidence>
<evidence type="ECO:0000256" key="6">
    <source>
        <dbReference type="ARBA" id="ARBA00022729"/>
    </source>
</evidence>
<comment type="similarity">
    <text evidence="2">Belongs to the cytochrome c-552 family.</text>
</comment>
<keyword evidence="5" id="KW-0479">Metal-binding</keyword>
<dbReference type="GO" id="GO:0042279">
    <property type="term" value="F:nitrite reductase (cytochrome, ammonia-forming) activity"/>
    <property type="evidence" value="ECO:0007669"/>
    <property type="project" value="UniProtKB-EC"/>
</dbReference>
<dbReference type="PANTHER" id="PTHR30633:SF0">
    <property type="entry name" value="CYTOCHROME C-552"/>
    <property type="match status" value="1"/>
</dbReference>
<dbReference type="Proteomes" id="UP000269591">
    <property type="component" value="Unassembled WGS sequence"/>
</dbReference>
<gene>
    <name evidence="12" type="ORF">DMP06_09605</name>
</gene>
<dbReference type="AlphaFoldDB" id="A0A3N0ATV9"/>
<dbReference type="InterPro" id="IPR003321">
    <property type="entry name" value="Cyt_c552"/>
</dbReference>